<evidence type="ECO:0000259" key="4">
    <source>
        <dbReference type="Pfam" id="PF07804"/>
    </source>
</evidence>
<dbReference type="GO" id="GO:0004674">
    <property type="term" value="F:protein serine/threonine kinase activity"/>
    <property type="evidence" value="ECO:0007669"/>
    <property type="project" value="UniProtKB-EC"/>
</dbReference>
<keyword evidence="7" id="KW-1185">Reference proteome</keyword>
<dbReference type="Proteomes" id="UP001180453">
    <property type="component" value="Unassembled WGS sequence"/>
</dbReference>
<keyword evidence="3 6" id="KW-0418">Kinase</keyword>
<dbReference type="PANTHER" id="PTHR37419:SF1">
    <property type="entry name" value="SERINE_THREONINE-PROTEIN KINASE TOXIN HIPA"/>
    <property type="match status" value="1"/>
</dbReference>
<sequence length="404" mass="43990">MINGTKAGRLRKSSIYEFNYLAHDVEQPGVALSMPPSERLTWRDGALFAGMDQHLPEGDLLLRLSAALPRKRLDPMHLLAMIGANGIGRLGYSAANGQMLASPLPVDRGALLSMRFSQSLFDELVEAHWHTGSGIAGVQPKIMLADRAGAPFPTVIVKVAPIAYPGLVANEFLCLSAARRAGIETPGFNLSHDGQILVVDRFDLVWQDGGSVSRLGFEDIAALMNLRVRDVLGARKYQGSYRHIAELLQRLGLAADGMRRFFEQVAFSVMVRNGDAHLKNFGVLVPAVGPIRLSPLFDVATTAAYTYARFAGDAEQTDRTMALKLLSGRHHTRAYPTVEELLRFGTDICGVALPYVVLDRIAQAMHETLADARGDARISPSLLRLLCPIWASGMGYASTAVTER</sequence>
<dbReference type="Pfam" id="PF07804">
    <property type="entry name" value="HipA_C"/>
    <property type="match status" value="1"/>
</dbReference>
<accession>A0ABU1YW99</accession>
<dbReference type="InterPro" id="IPR012893">
    <property type="entry name" value="HipA-like_C"/>
</dbReference>
<evidence type="ECO:0000313" key="6">
    <source>
        <dbReference type="EMBL" id="MDR7273123.1"/>
    </source>
</evidence>
<dbReference type="EC" id="2.7.11.1" evidence="6"/>
<feature type="domain" description="HipA-like C-terminal" evidence="4">
    <location>
        <begin position="134"/>
        <end position="363"/>
    </location>
</feature>
<organism evidence="6 7">
    <name type="scientific">Roseateles saccharophilus</name>
    <name type="common">Pseudomonas saccharophila</name>
    <dbReference type="NCBI Taxonomy" id="304"/>
    <lineage>
        <taxon>Bacteria</taxon>
        <taxon>Pseudomonadati</taxon>
        <taxon>Pseudomonadota</taxon>
        <taxon>Betaproteobacteria</taxon>
        <taxon>Burkholderiales</taxon>
        <taxon>Sphaerotilaceae</taxon>
        <taxon>Roseateles</taxon>
    </lineage>
</organism>
<feature type="domain" description="HipA N-terminal subdomain 1" evidence="5">
    <location>
        <begin position="2"/>
        <end position="92"/>
    </location>
</feature>
<protein>
    <submittedName>
        <fullName evidence="6">Serine/threonine-protein kinase HipA</fullName>
        <ecNumber evidence="6">2.7.11.1</ecNumber>
    </submittedName>
</protein>
<dbReference type="PANTHER" id="PTHR37419">
    <property type="entry name" value="SERINE/THREONINE-PROTEIN KINASE TOXIN HIPA"/>
    <property type="match status" value="1"/>
</dbReference>
<comment type="caution">
    <text evidence="6">The sequence shown here is derived from an EMBL/GenBank/DDBJ whole genome shotgun (WGS) entry which is preliminary data.</text>
</comment>
<evidence type="ECO:0000256" key="3">
    <source>
        <dbReference type="ARBA" id="ARBA00022777"/>
    </source>
</evidence>
<dbReference type="Pfam" id="PF13657">
    <property type="entry name" value="Couple_hipA"/>
    <property type="match status" value="1"/>
</dbReference>
<dbReference type="InterPro" id="IPR017508">
    <property type="entry name" value="HipA_N1"/>
</dbReference>
<proteinExistence type="inferred from homology"/>
<name>A0ABU1YW99_ROSSA</name>
<dbReference type="InterPro" id="IPR052028">
    <property type="entry name" value="HipA_Ser/Thr_kinase"/>
</dbReference>
<evidence type="ECO:0000256" key="1">
    <source>
        <dbReference type="ARBA" id="ARBA00010164"/>
    </source>
</evidence>
<reference evidence="6 7" key="1">
    <citation type="submission" date="2023-07" db="EMBL/GenBank/DDBJ databases">
        <title>Sorghum-associated microbial communities from plants grown in Nebraska, USA.</title>
        <authorList>
            <person name="Schachtman D."/>
        </authorList>
    </citation>
    <scope>NUCLEOTIDE SEQUENCE [LARGE SCALE GENOMIC DNA]</scope>
    <source>
        <strain evidence="6 7">BE314</strain>
    </source>
</reference>
<evidence type="ECO:0000259" key="5">
    <source>
        <dbReference type="Pfam" id="PF13657"/>
    </source>
</evidence>
<gene>
    <name evidence="6" type="ORF">J2X20_005808</name>
</gene>
<dbReference type="EMBL" id="JAVDXU010000008">
    <property type="protein sequence ID" value="MDR7273123.1"/>
    <property type="molecule type" value="Genomic_DNA"/>
</dbReference>
<dbReference type="RefSeq" id="WP_310273151.1">
    <property type="nucleotide sequence ID" value="NZ_JAVDXU010000008.1"/>
</dbReference>
<dbReference type="Gene3D" id="1.10.1070.20">
    <property type="match status" value="1"/>
</dbReference>
<evidence type="ECO:0000256" key="2">
    <source>
        <dbReference type="ARBA" id="ARBA00022679"/>
    </source>
</evidence>
<keyword evidence="2 6" id="KW-0808">Transferase</keyword>
<comment type="similarity">
    <text evidence="1">Belongs to the HipA Ser/Thr kinase family.</text>
</comment>
<evidence type="ECO:0000313" key="7">
    <source>
        <dbReference type="Proteomes" id="UP001180453"/>
    </source>
</evidence>